<evidence type="ECO:0000313" key="2">
    <source>
        <dbReference type="Proteomes" id="UP000053024"/>
    </source>
</evidence>
<comment type="caution">
    <text evidence="1">The sequence shown here is derived from an EMBL/GenBank/DDBJ whole genome shotgun (WGS) entry which is preliminary data.</text>
</comment>
<protein>
    <submittedName>
        <fullName evidence="1">Uncharacterized protein</fullName>
    </submittedName>
</protein>
<gene>
    <name evidence="1" type="ORF">AQJ66_20250</name>
</gene>
<dbReference type="STRING" id="285568.AQJ66_20250"/>
<reference evidence="1 2" key="1">
    <citation type="submission" date="2015-10" db="EMBL/GenBank/DDBJ databases">
        <title>Draft genome sequence of Streptomyces bungoensis DSM 41781, type strain for the species Streptomyces bungoensis.</title>
        <authorList>
            <person name="Ruckert C."/>
            <person name="Winkler A."/>
            <person name="Kalinowski J."/>
            <person name="Kampfer P."/>
            <person name="Glaeser S."/>
        </authorList>
    </citation>
    <scope>NUCLEOTIDE SEQUENCE [LARGE SCALE GENOMIC DNA]</scope>
    <source>
        <strain evidence="1 2">DSM 41781</strain>
    </source>
</reference>
<dbReference type="Proteomes" id="UP000053024">
    <property type="component" value="Unassembled WGS sequence"/>
</dbReference>
<accession>A0A101SZW7</accession>
<sequence>MLRVTTQPDHGHELIPRPERTPAAVRVALARVAPHRLGEMEQHKEQALGAALQDGKIGHLQYWLTYWQAQVEIERRPDLRSRYQAALVSVHNTDSRDDPEFREAMSVLRAIEAEARQAVSA</sequence>
<proteinExistence type="predicted"/>
<evidence type="ECO:0000313" key="1">
    <source>
        <dbReference type="EMBL" id="KUN83222.1"/>
    </source>
</evidence>
<name>A0A101SZW7_9ACTN</name>
<dbReference type="AlphaFoldDB" id="A0A101SZW7"/>
<organism evidence="1 2">
    <name type="scientific">Streptomyces bungoensis</name>
    <dbReference type="NCBI Taxonomy" id="285568"/>
    <lineage>
        <taxon>Bacteria</taxon>
        <taxon>Bacillati</taxon>
        <taxon>Actinomycetota</taxon>
        <taxon>Actinomycetes</taxon>
        <taxon>Kitasatosporales</taxon>
        <taxon>Streptomycetaceae</taxon>
        <taxon>Streptomyces</taxon>
    </lineage>
</organism>
<dbReference type="EMBL" id="LMWX01000031">
    <property type="protein sequence ID" value="KUN83222.1"/>
    <property type="molecule type" value="Genomic_DNA"/>
</dbReference>
<keyword evidence="2" id="KW-1185">Reference proteome</keyword>